<accession>A0ABR7KZY5</accession>
<dbReference type="InterPro" id="IPR002577">
    <property type="entry name" value="HTH_HxlR"/>
</dbReference>
<evidence type="ECO:0000256" key="2">
    <source>
        <dbReference type="ARBA" id="ARBA00023125"/>
    </source>
</evidence>
<dbReference type="Proteomes" id="UP000734823">
    <property type="component" value="Unassembled WGS sequence"/>
</dbReference>
<reference evidence="5 6" key="1">
    <citation type="submission" date="2020-06" db="EMBL/GenBank/DDBJ databases">
        <title>Actinokineospora xiongansis sp. nov., isolated from soil of Baiyangdian.</title>
        <authorList>
            <person name="Zhang X."/>
        </authorList>
    </citation>
    <scope>NUCLEOTIDE SEQUENCE [LARGE SCALE GENOMIC DNA]</scope>
    <source>
        <strain evidence="5 6">HBU206404</strain>
    </source>
</reference>
<name>A0ABR7KZY5_9PSEU</name>
<evidence type="ECO:0000259" key="4">
    <source>
        <dbReference type="PROSITE" id="PS51118"/>
    </source>
</evidence>
<dbReference type="PANTHER" id="PTHR33204:SF18">
    <property type="entry name" value="TRANSCRIPTIONAL REGULATORY PROTEIN"/>
    <property type="match status" value="1"/>
</dbReference>
<sequence length="231" mass="25308">MKGYQQHCPVARAAEVLTERWTLLILRELLHGAEVIDEIAQGLPTAPTATVTTRLRTLVSTGLVTTDHSTAQTRFTLTPAGRELESVVDFLGEWSLSRLPPPPITDLDPGLLLYDIARGVDHLALPARPVAVRVEFAASPPPTHWWLTFSPTGATATDHDPGIPIVATIECTLTALSNVWLGYHSWLGAMTDQTIRLTGDRTTIRTIVNWIGTNRYAPTTTVHSERPQGPR</sequence>
<evidence type="ECO:0000256" key="3">
    <source>
        <dbReference type="ARBA" id="ARBA00023163"/>
    </source>
</evidence>
<evidence type="ECO:0000256" key="1">
    <source>
        <dbReference type="ARBA" id="ARBA00023015"/>
    </source>
</evidence>
<evidence type="ECO:0000313" key="5">
    <source>
        <dbReference type="EMBL" id="MBC6445991.1"/>
    </source>
</evidence>
<evidence type="ECO:0000313" key="6">
    <source>
        <dbReference type="Proteomes" id="UP000734823"/>
    </source>
</evidence>
<comment type="caution">
    <text evidence="5">The sequence shown here is derived from an EMBL/GenBank/DDBJ whole genome shotgun (WGS) entry which is preliminary data.</text>
</comment>
<organism evidence="5 6">
    <name type="scientific">Actinokineospora xionganensis</name>
    <dbReference type="NCBI Taxonomy" id="2684470"/>
    <lineage>
        <taxon>Bacteria</taxon>
        <taxon>Bacillati</taxon>
        <taxon>Actinomycetota</taxon>
        <taxon>Actinomycetes</taxon>
        <taxon>Pseudonocardiales</taxon>
        <taxon>Pseudonocardiaceae</taxon>
        <taxon>Actinokineospora</taxon>
    </lineage>
</organism>
<keyword evidence="2" id="KW-0238">DNA-binding</keyword>
<dbReference type="SUPFAM" id="SSF46785">
    <property type="entry name" value="Winged helix' DNA-binding domain"/>
    <property type="match status" value="1"/>
</dbReference>
<dbReference type="InterPro" id="IPR036390">
    <property type="entry name" value="WH_DNA-bd_sf"/>
</dbReference>
<keyword evidence="6" id="KW-1185">Reference proteome</keyword>
<dbReference type="InterPro" id="IPR036388">
    <property type="entry name" value="WH-like_DNA-bd_sf"/>
</dbReference>
<feature type="domain" description="HTH hxlR-type" evidence="4">
    <location>
        <begin position="8"/>
        <end position="103"/>
    </location>
</feature>
<proteinExistence type="predicted"/>
<dbReference type="Pfam" id="PF01638">
    <property type="entry name" value="HxlR"/>
    <property type="match status" value="1"/>
</dbReference>
<keyword evidence="3" id="KW-0804">Transcription</keyword>
<dbReference type="PANTHER" id="PTHR33204">
    <property type="entry name" value="TRANSCRIPTIONAL REGULATOR, MARR FAMILY"/>
    <property type="match status" value="1"/>
</dbReference>
<dbReference type="PROSITE" id="PS51118">
    <property type="entry name" value="HTH_HXLR"/>
    <property type="match status" value="1"/>
</dbReference>
<dbReference type="RefSeq" id="WP_187218041.1">
    <property type="nucleotide sequence ID" value="NZ_JABVED010000001.1"/>
</dbReference>
<protein>
    <submittedName>
        <fullName evidence="5">Helix-turn-helix transcriptional regulator</fullName>
    </submittedName>
</protein>
<dbReference type="Gene3D" id="1.10.10.10">
    <property type="entry name" value="Winged helix-like DNA-binding domain superfamily/Winged helix DNA-binding domain"/>
    <property type="match status" value="1"/>
</dbReference>
<keyword evidence="1" id="KW-0805">Transcription regulation</keyword>
<gene>
    <name evidence="5" type="ORF">GPZ80_02240</name>
</gene>
<dbReference type="EMBL" id="JABVED010000001">
    <property type="protein sequence ID" value="MBC6445991.1"/>
    <property type="molecule type" value="Genomic_DNA"/>
</dbReference>